<keyword evidence="1" id="KW-0812">Transmembrane</keyword>
<comment type="caution">
    <text evidence="2">The sequence shown here is derived from an EMBL/GenBank/DDBJ whole genome shotgun (WGS) entry which is preliminary data.</text>
</comment>
<feature type="transmembrane region" description="Helical" evidence="1">
    <location>
        <begin position="53"/>
        <end position="70"/>
    </location>
</feature>
<proteinExistence type="predicted"/>
<keyword evidence="1" id="KW-0472">Membrane</keyword>
<protein>
    <submittedName>
        <fullName evidence="2">Uncharacterized protein</fullName>
    </submittedName>
</protein>
<dbReference type="RefSeq" id="WP_146304378.1">
    <property type="nucleotide sequence ID" value="NZ_VOHS01000005.1"/>
</dbReference>
<feature type="transmembrane region" description="Helical" evidence="1">
    <location>
        <begin position="347"/>
        <end position="364"/>
    </location>
</feature>
<dbReference type="AlphaFoldDB" id="A0A5C6LX20"/>
<dbReference type="OrthoDB" id="623052at2"/>
<keyword evidence="3" id="KW-1185">Reference proteome</keyword>
<dbReference type="EMBL" id="VOHS01000005">
    <property type="protein sequence ID" value="TWW01120.1"/>
    <property type="molecule type" value="Genomic_DNA"/>
</dbReference>
<evidence type="ECO:0000313" key="3">
    <source>
        <dbReference type="Proteomes" id="UP000318815"/>
    </source>
</evidence>
<evidence type="ECO:0000256" key="1">
    <source>
        <dbReference type="SAM" id="Phobius"/>
    </source>
</evidence>
<feature type="transmembrane region" description="Helical" evidence="1">
    <location>
        <begin position="272"/>
        <end position="292"/>
    </location>
</feature>
<evidence type="ECO:0000313" key="2">
    <source>
        <dbReference type="EMBL" id="TWW01120.1"/>
    </source>
</evidence>
<accession>A0A5C6LX20</accession>
<feature type="transmembrane region" description="Helical" evidence="1">
    <location>
        <begin position="82"/>
        <end position="104"/>
    </location>
</feature>
<feature type="transmembrane region" description="Helical" evidence="1">
    <location>
        <begin position="155"/>
        <end position="172"/>
    </location>
</feature>
<feature type="transmembrane region" description="Helical" evidence="1">
    <location>
        <begin position="111"/>
        <end position="135"/>
    </location>
</feature>
<feature type="transmembrane region" description="Helical" evidence="1">
    <location>
        <begin position="232"/>
        <end position="251"/>
    </location>
</feature>
<feature type="transmembrane region" description="Helical" evidence="1">
    <location>
        <begin position="193"/>
        <end position="220"/>
    </location>
</feature>
<reference evidence="2 3" key="1">
    <citation type="submission" date="2019-08" db="EMBL/GenBank/DDBJ databases">
        <title>Whole genome sequencing of chitin degrading bacteria Chitinophaga pinensis YS16.</title>
        <authorList>
            <person name="Singh R.P."/>
            <person name="Manchanda G."/>
            <person name="Maurya I.K."/>
            <person name="Joshi N.K."/>
            <person name="Srivastava A.K."/>
        </authorList>
    </citation>
    <scope>NUCLEOTIDE SEQUENCE [LARGE SCALE GENOMIC DNA]</scope>
    <source>
        <strain evidence="2 3">YS-16</strain>
    </source>
</reference>
<organism evidence="2 3">
    <name type="scientific">Chitinophaga pinensis</name>
    <dbReference type="NCBI Taxonomy" id="79329"/>
    <lineage>
        <taxon>Bacteria</taxon>
        <taxon>Pseudomonadati</taxon>
        <taxon>Bacteroidota</taxon>
        <taxon>Chitinophagia</taxon>
        <taxon>Chitinophagales</taxon>
        <taxon>Chitinophagaceae</taxon>
        <taxon>Chitinophaga</taxon>
    </lineage>
</organism>
<feature type="transmembrane region" description="Helical" evidence="1">
    <location>
        <begin position="26"/>
        <end position="46"/>
    </location>
</feature>
<keyword evidence="1" id="KW-1133">Transmembrane helix</keyword>
<feature type="transmembrane region" description="Helical" evidence="1">
    <location>
        <begin position="319"/>
        <end position="340"/>
    </location>
</feature>
<name>A0A5C6LX20_9BACT</name>
<gene>
    <name evidence="2" type="ORF">FEF09_06530</name>
</gene>
<feature type="transmembrane region" description="Helical" evidence="1">
    <location>
        <begin position="370"/>
        <end position="391"/>
    </location>
</feature>
<dbReference type="Proteomes" id="UP000318815">
    <property type="component" value="Unassembled WGS sequence"/>
</dbReference>
<sequence>MIIVLCCFLWVDLLRPNTETKDSTANYLLSVLALLPSALLPAYEFLMRGRYRDMILMILLAGVSVGIRSVEFCQRMQQGQILYGFSTLLIVLGLSFIILSLRAWLLELRNIWLTTLLAVSATYFTQSIFTQINLFTDNIVMPFYMRELITLPFKMALPVLYFAVLFLTDNVTQNAGYWNKLQSKLQVINAKEYLLLSLCCIYTGFFGPVALGWSLLAVYVKMVGGIMPDMDYFSISVLVIRSLVFLVACLSKGYLFRNIVISRMMTTGRKNAWWFVLHYLLPLNIFTIITLATKKTIHTTTEENLQCYLSERKSSVGTVLMYTGCIGRLIIAGLLGIQVFKNPDFSMMAIAVTLCCCALLYPFLRRHSSVFITVTVVNTVLLCLLCIAAGYDTIVGLFFMTVYQYVFVFQEVFYPTPDNIEGGEEQFALVK</sequence>